<dbReference type="GO" id="GO:0009982">
    <property type="term" value="F:pseudouridine synthase activity"/>
    <property type="evidence" value="ECO:0007669"/>
    <property type="project" value="InterPro"/>
</dbReference>
<accession>A0A9D1Q228</accession>
<dbReference type="GO" id="GO:0000455">
    <property type="term" value="P:enzyme-directed rRNA pseudouridine synthesis"/>
    <property type="evidence" value="ECO:0007669"/>
    <property type="project" value="TreeGrafter"/>
</dbReference>
<dbReference type="CDD" id="cd02869">
    <property type="entry name" value="PseudoU_synth_RluA_like"/>
    <property type="match status" value="1"/>
</dbReference>
<reference evidence="7" key="2">
    <citation type="submission" date="2021-04" db="EMBL/GenBank/DDBJ databases">
        <authorList>
            <person name="Gilroy R."/>
        </authorList>
    </citation>
    <scope>NUCLEOTIDE SEQUENCE</scope>
    <source>
        <strain evidence="7">12435</strain>
    </source>
</reference>
<evidence type="ECO:0000256" key="2">
    <source>
        <dbReference type="ARBA" id="ARBA00010876"/>
    </source>
</evidence>
<feature type="domain" description="Pseudouridine synthase RsuA/RluA-like" evidence="6">
    <location>
        <begin position="81"/>
        <end position="216"/>
    </location>
</feature>
<evidence type="ECO:0000256" key="3">
    <source>
        <dbReference type="ARBA" id="ARBA00031870"/>
    </source>
</evidence>
<organism evidence="7 8">
    <name type="scientific">Candidatus Protoclostridium stercorigallinarum</name>
    <dbReference type="NCBI Taxonomy" id="2838741"/>
    <lineage>
        <taxon>Bacteria</taxon>
        <taxon>Bacillati</taxon>
        <taxon>Bacillota</taxon>
        <taxon>Clostridia</taxon>
        <taxon>Candidatus Protoclostridium</taxon>
    </lineage>
</organism>
<dbReference type="GO" id="GO:0140098">
    <property type="term" value="F:catalytic activity, acting on RNA"/>
    <property type="evidence" value="ECO:0007669"/>
    <property type="project" value="UniProtKB-ARBA"/>
</dbReference>
<dbReference type="PANTHER" id="PTHR21600:SF87">
    <property type="entry name" value="RNA PSEUDOURIDYLATE SYNTHASE DOMAIN-CONTAINING PROTEIN 1"/>
    <property type="match status" value="1"/>
</dbReference>
<dbReference type="InterPro" id="IPR020103">
    <property type="entry name" value="PsdUridine_synth_cat_dom_sf"/>
</dbReference>
<reference evidence="7" key="1">
    <citation type="journal article" date="2021" name="PeerJ">
        <title>Extensive microbial diversity within the chicken gut microbiome revealed by metagenomics and culture.</title>
        <authorList>
            <person name="Gilroy R."/>
            <person name="Ravi A."/>
            <person name="Getino M."/>
            <person name="Pursley I."/>
            <person name="Horton D.L."/>
            <person name="Alikhan N.F."/>
            <person name="Baker D."/>
            <person name="Gharbi K."/>
            <person name="Hall N."/>
            <person name="Watson M."/>
            <person name="Adriaenssens E.M."/>
            <person name="Foster-Nyarko E."/>
            <person name="Jarju S."/>
            <person name="Secka A."/>
            <person name="Antonio M."/>
            <person name="Oren A."/>
            <person name="Chaudhuri R.R."/>
            <person name="La Ragione R."/>
            <person name="Hildebrand F."/>
            <person name="Pallen M.J."/>
        </authorList>
    </citation>
    <scope>NUCLEOTIDE SEQUENCE</scope>
    <source>
        <strain evidence="7">12435</strain>
    </source>
</reference>
<dbReference type="PANTHER" id="PTHR21600">
    <property type="entry name" value="MITOCHONDRIAL RNA PSEUDOURIDINE SYNTHASE"/>
    <property type="match status" value="1"/>
</dbReference>
<comment type="catalytic activity">
    <reaction evidence="1">
        <text>a uridine in RNA = a pseudouridine in RNA</text>
        <dbReference type="Rhea" id="RHEA:48348"/>
        <dbReference type="Rhea" id="RHEA-COMP:12068"/>
        <dbReference type="Rhea" id="RHEA-COMP:12069"/>
        <dbReference type="ChEBI" id="CHEBI:65314"/>
        <dbReference type="ChEBI" id="CHEBI:65315"/>
    </reaction>
</comment>
<evidence type="ECO:0000256" key="5">
    <source>
        <dbReference type="PROSITE-ProRule" id="PRU00182"/>
    </source>
</evidence>
<evidence type="ECO:0000313" key="7">
    <source>
        <dbReference type="EMBL" id="HIW02837.1"/>
    </source>
</evidence>
<dbReference type="EMBL" id="DXHS01000091">
    <property type="protein sequence ID" value="HIW02837.1"/>
    <property type="molecule type" value="Genomic_DNA"/>
</dbReference>
<dbReference type="AlphaFoldDB" id="A0A9D1Q228"/>
<dbReference type="SUPFAM" id="SSF55120">
    <property type="entry name" value="Pseudouridine synthase"/>
    <property type="match status" value="1"/>
</dbReference>
<proteinExistence type="inferred from homology"/>
<comment type="caution">
    <text evidence="7">The sequence shown here is derived from an EMBL/GenBank/DDBJ whole genome shotgun (WGS) entry which is preliminary data.</text>
</comment>
<dbReference type="Gene3D" id="3.30.2350.10">
    <property type="entry name" value="Pseudouridine synthase"/>
    <property type="match status" value="1"/>
</dbReference>
<dbReference type="Proteomes" id="UP000823990">
    <property type="component" value="Unassembled WGS sequence"/>
</dbReference>
<name>A0A9D1Q228_9FIRM</name>
<evidence type="ECO:0000256" key="4">
    <source>
        <dbReference type="ARBA" id="ARBA00033164"/>
    </source>
</evidence>
<evidence type="ECO:0000259" key="6">
    <source>
        <dbReference type="Pfam" id="PF00849"/>
    </source>
</evidence>
<protein>
    <recommendedName>
        <fullName evidence="3">RNA pseudouridylate synthase</fullName>
    </recommendedName>
    <alternativeName>
        <fullName evidence="4">RNA-uridine isomerase</fullName>
    </alternativeName>
</protein>
<gene>
    <name evidence="7" type="ORF">H9892_05815</name>
</gene>
<evidence type="ECO:0000313" key="8">
    <source>
        <dbReference type="Proteomes" id="UP000823990"/>
    </source>
</evidence>
<dbReference type="InterPro" id="IPR050188">
    <property type="entry name" value="RluA_PseudoU_synthase"/>
</dbReference>
<dbReference type="Pfam" id="PF00849">
    <property type="entry name" value="PseudoU_synth_2"/>
    <property type="match status" value="1"/>
</dbReference>
<comment type="similarity">
    <text evidence="2">Belongs to the pseudouridine synthase RluA family.</text>
</comment>
<dbReference type="PROSITE" id="PS50889">
    <property type="entry name" value="S4"/>
    <property type="match status" value="1"/>
</dbReference>
<dbReference type="CDD" id="cd00165">
    <property type="entry name" value="S4"/>
    <property type="match status" value="1"/>
</dbReference>
<dbReference type="GO" id="GO:0003723">
    <property type="term" value="F:RNA binding"/>
    <property type="evidence" value="ECO:0007669"/>
    <property type="project" value="UniProtKB-KW"/>
</dbReference>
<dbReference type="InterPro" id="IPR006145">
    <property type="entry name" value="PsdUridine_synth_RsuA/RluA"/>
</dbReference>
<keyword evidence="5" id="KW-0694">RNA-binding</keyword>
<sequence>MKYDLTAPRDMPLSDLLAEKLSFLGRRALASLIKDRQVKVNGSRVGGDVPLSEGDGVEVYTSSASPDVKVIYADDSVVIADKPSHIDTMSLPSVLAAGYGELYPVHRLDVNTTGLVALARTPEAKAEMEREFKARTVKKKYTATVVGAPPKPRGVMKHWLVKDAKTGRVKAYDRPVRGGLESEAAYELLESDGELSKLMLYPSTGRTHQLRVQLAATGMPILGDGKYGDFAANKKYKAGEQRLRAVSLTFTAAAGAISHLRGKEFRTE</sequence>
<evidence type="ECO:0000256" key="1">
    <source>
        <dbReference type="ARBA" id="ARBA00000073"/>
    </source>
</evidence>